<dbReference type="AlphaFoldDB" id="K0TLI5"/>
<feature type="region of interest" description="Disordered" evidence="1">
    <location>
        <begin position="125"/>
        <end position="161"/>
    </location>
</feature>
<protein>
    <submittedName>
        <fullName evidence="2">Uncharacterized protein</fullName>
    </submittedName>
</protein>
<reference evidence="2 3" key="1">
    <citation type="journal article" date="2012" name="Genome Biol.">
        <title>Genome and low-iron response of an oceanic diatom adapted to chronic iron limitation.</title>
        <authorList>
            <person name="Lommer M."/>
            <person name="Specht M."/>
            <person name="Roy A.S."/>
            <person name="Kraemer L."/>
            <person name="Andreson R."/>
            <person name="Gutowska M.A."/>
            <person name="Wolf J."/>
            <person name="Bergner S.V."/>
            <person name="Schilhabel M.B."/>
            <person name="Klostermeier U.C."/>
            <person name="Beiko R.G."/>
            <person name="Rosenstiel P."/>
            <person name="Hippler M."/>
            <person name="Laroche J."/>
        </authorList>
    </citation>
    <scope>NUCLEOTIDE SEQUENCE [LARGE SCALE GENOMIC DNA]</scope>
    <source>
        <strain evidence="2 3">CCMP1005</strain>
    </source>
</reference>
<sequence length="313" mass="34752">MGGNHCVKHIHEPFTYSDRSQVLGRFSKIVTAELGNAMSNGTLRGAWAQQQPSGAFAWLLTDYSTCNSGSATRNPRDYADERGLLQTHATPFIWGVGCTVATLASLRFGRWREAKHLVSVNQGYRRTANPTSSGTPPFLKDARRSGHATPHSTSLSSSRKEEEMRKLSADLVTIPVDLALSILVGLSSAAFLSEPEEVARDMSRTPLLRKSVIAETLCLPFCHEKRTIDSSFKTYDVKDGRYHSAPSRRQVVPMSEIWTDANTQDFESLRAIRNFVSNCQAREEAAREQAADADVMSAQDLIEFKLERNLKSI</sequence>
<dbReference type="Proteomes" id="UP000266841">
    <property type="component" value="Unassembled WGS sequence"/>
</dbReference>
<keyword evidence="3" id="KW-1185">Reference proteome</keyword>
<accession>K0TLI5</accession>
<comment type="caution">
    <text evidence="2">The sequence shown here is derived from an EMBL/GenBank/DDBJ whole genome shotgun (WGS) entry which is preliminary data.</text>
</comment>
<dbReference type="eggNOG" id="ENOG502T82Q">
    <property type="taxonomic scope" value="Eukaryota"/>
</dbReference>
<evidence type="ECO:0000256" key="1">
    <source>
        <dbReference type="SAM" id="MobiDB-lite"/>
    </source>
</evidence>
<evidence type="ECO:0000313" key="3">
    <source>
        <dbReference type="Proteomes" id="UP000266841"/>
    </source>
</evidence>
<proteinExistence type="predicted"/>
<dbReference type="EMBL" id="AGNL01006639">
    <property type="protein sequence ID" value="EJK71887.1"/>
    <property type="molecule type" value="Genomic_DNA"/>
</dbReference>
<gene>
    <name evidence="2" type="ORF">THAOC_06631</name>
</gene>
<dbReference type="OrthoDB" id="53742at2759"/>
<evidence type="ECO:0000313" key="2">
    <source>
        <dbReference type="EMBL" id="EJK71887.1"/>
    </source>
</evidence>
<organism evidence="2 3">
    <name type="scientific">Thalassiosira oceanica</name>
    <name type="common">Marine diatom</name>
    <dbReference type="NCBI Taxonomy" id="159749"/>
    <lineage>
        <taxon>Eukaryota</taxon>
        <taxon>Sar</taxon>
        <taxon>Stramenopiles</taxon>
        <taxon>Ochrophyta</taxon>
        <taxon>Bacillariophyta</taxon>
        <taxon>Coscinodiscophyceae</taxon>
        <taxon>Thalassiosirophycidae</taxon>
        <taxon>Thalassiosirales</taxon>
        <taxon>Thalassiosiraceae</taxon>
        <taxon>Thalassiosira</taxon>
    </lineage>
</organism>
<feature type="compositionally biased region" description="Polar residues" evidence="1">
    <location>
        <begin position="125"/>
        <end position="135"/>
    </location>
</feature>
<name>K0TLI5_THAOC</name>